<evidence type="ECO:0000313" key="8">
    <source>
        <dbReference type="RefSeq" id="XP_030538856.2"/>
    </source>
</evidence>
<evidence type="ECO:0000256" key="5">
    <source>
        <dbReference type="RuleBase" id="RU361262"/>
    </source>
</evidence>
<dbReference type="RefSeq" id="XP_030538856.2">
    <property type="nucleotide sequence ID" value="XM_030682996.2"/>
</dbReference>
<sequence>MFLSFTLNSCINEKKEMERRPLPLKIQPPAYGKLVTILSIDGGGVRGIIPGVMLGYLEAQLQELDGEDARLADYFDVIAGTSTGGLITAMLSAPDARNRPLFAAKDIVPFYLENCPKIFPQGCGCLGSVVNTLRSLTGPKYNGKYLHKLLRKLLGTTRLHDSLTGLVIPTFDIKKLEPVLFSSYEASKHTFLDAQLSDICIGTSAAPTYLPAHYFKTEDTDGRAHDFNLIDGGMVANNPTLVAISEVTKQVLAEDPYFFNIKPPVDCTRLLVISLGTGSDTSEIKFDAKKASKWGLFCWLYEDGTSPLIDVYSQGSADLVDYLNCVVFKASQSENNYLRINDDTLKGTLSSVDTSTKENLDNLVKAGEHLLKKPVSRVNLDTGRNEPIPNAGTNEEALKRFAKLLSDEKKLRESRSPHDMRGE</sequence>
<comment type="function">
    <text evidence="5">Lipolytic acyl hydrolase (LAH).</text>
</comment>
<evidence type="ECO:0000256" key="1">
    <source>
        <dbReference type="ARBA" id="ARBA00010240"/>
    </source>
</evidence>
<dbReference type="InterPro" id="IPR002641">
    <property type="entry name" value="PNPLA_dom"/>
</dbReference>
<protein>
    <recommendedName>
        <fullName evidence="5">Patatin</fullName>
        <ecNumber evidence="5">3.1.1.-</ecNumber>
    </recommendedName>
</protein>
<evidence type="ECO:0000256" key="3">
    <source>
        <dbReference type="ARBA" id="ARBA00023098"/>
    </source>
</evidence>
<dbReference type="GO" id="GO:0047372">
    <property type="term" value="F:monoacylglycerol lipase activity"/>
    <property type="evidence" value="ECO:0007669"/>
    <property type="project" value="TreeGrafter"/>
</dbReference>
<comment type="similarity">
    <text evidence="1 5">Belongs to the patatin family.</text>
</comment>
<dbReference type="GO" id="GO:0016042">
    <property type="term" value="P:lipid catabolic process"/>
    <property type="evidence" value="ECO:0007669"/>
    <property type="project" value="UniProtKB-UniRule"/>
</dbReference>
<proteinExistence type="inferred from homology"/>
<keyword evidence="4 5" id="KW-0378">Hydrolase</keyword>
<gene>
    <name evidence="8" type="primary">LOC115746989</name>
</gene>
<feature type="domain" description="PNPLA" evidence="6">
    <location>
        <begin position="38"/>
        <end position="244"/>
    </location>
</feature>
<feature type="short sequence motif" description="DGA/G" evidence="4">
    <location>
        <begin position="231"/>
        <end position="233"/>
    </location>
</feature>
<evidence type="ECO:0000256" key="4">
    <source>
        <dbReference type="PROSITE-ProRule" id="PRU01161"/>
    </source>
</evidence>
<dbReference type="PANTHER" id="PTHR32176:SF92">
    <property type="entry name" value="XYLOSE ISOMERASE"/>
    <property type="match status" value="1"/>
</dbReference>
<comment type="domain">
    <text evidence="5">The nitrogen atoms of the two glycine residues in the GGXR motif define the oxyanion hole, and stabilize the oxyanion that forms during the nucleophilic attack by the catalytic serine during substrate cleavage.</text>
</comment>
<feature type="short sequence motif" description="GXGXXG" evidence="4">
    <location>
        <begin position="42"/>
        <end position="47"/>
    </location>
</feature>
<dbReference type="SUPFAM" id="SSF52151">
    <property type="entry name" value="FabD/lysophospholipase-like"/>
    <property type="match status" value="1"/>
</dbReference>
<dbReference type="AlphaFoldDB" id="A0A8B8PVQ2"/>
<name>A0A8B8PVQ2_9MYRT</name>
<dbReference type="InterPro" id="IPR016035">
    <property type="entry name" value="Acyl_Trfase/lysoPLipase"/>
</dbReference>
<dbReference type="EC" id="3.1.1.-" evidence="5"/>
<dbReference type="GO" id="GO:0006952">
    <property type="term" value="P:defense response"/>
    <property type="evidence" value="ECO:0007669"/>
    <property type="project" value="UniProtKB-KW"/>
</dbReference>
<organism evidence="7 8">
    <name type="scientific">Rhodamnia argentea</name>
    <dbReference type="NCBI Taxonomy" id="178133"/>
    <lineage>
        <taxon>Eukaryota</taxon>
        <taxon>Viridiplantae</taxon>
        <taxon>Streptophyta</taxon>
        <taxon>Embryophyta</taxon>
        <taxon>Tracheophyta</taxon>
        <taxon>Spermatophyta</taxon>
        <taxon>Magnoliopsida</taxon>
        <taxon>eudicotyledons</taxon>
        <taxon>Gunneridae</taxon>
        <taxon>Pentapetalae</taxon>
        <taxon>rosids</taxon>
        <taxon>malvids</taxon>
        <taxon>Myrtales</taxon>
        <taxon>Myrtaceae</taxon>
        <taxon>Myrtoideae</taxon>
        <taxon>Myrteae</taxon>
        <taxon>Australasian group</taxon>
        <taxon>Rhodamnia</taxon>
    </lineage>
</organism>
<dbReference type="Pfam" id="PF01734">
    <property type="entry name" value="Patatin"/>
    <property type="match status" value="1"/>
</dbReference>
<dbReference type="Gene3D" id="3.40.1090.10">
    <property type="entry name" value="Cytosolic phospholipase A2 catalytic domain"/>
    <property type="match status" value="1"/>
</dbReference>
<evidence type="ECO:0000259" key="6">
    <source>
        <dbReference type="PROSITE" id="PS51635"/>
    </source>
</evidence>
<dbReference type="GeneID" id="115746989"/>
<dbReference type="Proteomes" id="UP000827889">
    <property type="component" value="Chromosome 11"/>
</dbReference>
<dbReference type="CDD" id="cd07214">
    <property type="entry name" value="Pat17_isozyme_like"/>
    <property type="match status" value="1"/>
</dbReference>
<feature type="active site" description="Proton acceptor" evidence="4">
    <location>
        <position position="231"/>
    </location>
</feature>
<keyword evidence="7" id="KW-1185">Reference proteome</keyword>
<accession>A0A8B8PVQ2</accession>
<reference evidence="8" key="1">
    <citation type="submission" date="2025-08" db="UniProtKB">
        <authorList>
            <consortium name="RefSeq"/>
        </authorList>
    </citation>
    <scope>IDENTIFICATION</scope>
    <source>
        <tissue evidence="8">Leaf</tissue>
    </source>
</reference>
<dbReference type="KEGG" id="rarg:115746989"/>
<keyword evidence="3 4" id="KW-0443">Lipid metabolism</keyword>
<dbReference type="GO" id="GO:0004620">
    <property type="term" value="F:phospholipase activity"/>
    <property type="evidence" value="ECO:0007669"/>
    <property type="project" value="TreeGrafter"/>
</dbReference>
<feature type="short sequence motif" description="GXSXG" evidence="4">
    <location>
        <begin position="80"/>
        <end position="84"/>
    </location>
</feature>
<feature type="active site" description="Nucleophile" evidence="4">
    <location>
        <position position="82"/>
    </location>
</feature>
<evidence type="ECO:0000313" key="7">
    <source>
        <dbReference type="Proteomes" id="UP000827889"/>
    </source>
</evidence>
<dbReference type="PROSITE" id="PS51635">
    <property type="entry name" value="PNPLA"/>
    <property type="match status" value="1"/>
</dbReference>
<dbReference type="PANTHER" id="PTHR32176">
    <property type="entry name" value="XYLOSE ISOMERASE"/>
    <property type="match status" value="1"/>
</dbReference>
<evidence type="ECO:0000256" key="2">
    <source>
        <dbReference type="ARBA" id="ARBA00022963"/>
    </source>
</evidence>
<keyword evidence="2 4" id="KW-0442">Lipid degradation</keyword>